<keyword evidence="1" id="KW-0812">Transmembrane</keyword>
<comment type="caution">
    <text evidence="2">The sequence shown here is derived from an EMBL/GenBank/DDBJ whole genome shotgun (WGS) entry which is preliminary data.</text>
</comment>
<organism evidence="2 3">
    <name type="scientific">Apophysomyces ossiformis</name>
    <dbReference type="NCBI Taxonomy" id="679940"/>
    <lineage>
        <taxon>Eukaryota</taxon>
        <taxon>Fungi</taxon>
        <taxon>Fungi incertae sedis</taxon>
        <taxon>Mucoromycota</taxon>
        <taxon>Mucoromycotina</taxon>
        <taxon>Mucoromycetes</taxon>
        <taxon>Mucorales</taxon>
        <taxon>Mucorineae</taxon>
        <taxon>Mucoraceae</taxon>
        <taxon>Apophysomyces</taxon>
    </lineage>
</organism>
<name>A0A8H7BND8_9FUNG</name>
<sequence length="135" mass="14688">MLAILGSGLFTGFALSINLISVPAIKATSDPLPSFAVTYHKGKVFAMTTFTIAAAGHFACYYTTRSAPHLWGGLFSLAPFPITIFMVPTIKRLLGMQGKEYNKAVVLDLVSNWNAMHWIRTGCGVVAFLLSILYQ</sequence>
<dbReference type="OrthoDB" id="5954308at2759"/>
<feature type="transmembrane region" description="Helical" evidence="1">
    <location>
        <begin position="115"/>
        <end position="134"/>
    </location>
</feature>
<proteinExistence type="predicted"/>
<feature type="transmembrane region" description="Helical" evidence="1">
    <location>
        <begin position="43"/>
        <end position="63"/>
    </location>
</feature>
<dbReference type="EMBL" id="JABAYA010000075">
    <property type="protein sequence ID" value="KAF7726632.1"/>
    <property type="molecule type" value="Genomic_DNA"/>
</dbReference>
<feature type="transmembrane region" description="Helical" evidence="1">
    <location>
        <begin position="70"/>
        <end position="90"/>
    </location>
</feature>
<keyword evidence="1" id="KW-1133">Transmembrane helix</keyword>
<evidence type="ECO:0000313" key="2">
    <source>
        <dbReference type="EMBL" id="KAF7726632.1"/>
    </source>
</evidence>
<dbReference type="InterPro" id="IPR013901">
    <property type="entry name" value="Anthrone_oxy"/>
</dbReference>
<dbReference type="Pfam" id="PF08592">
    <property type="entry name" value="Anthrone_oxy"/>
    <property type="match status" value="1"/>
</dbReference>
<accession>A0A8H7BND8</accession>
<keyword evidence="3" id="KW-1185">Reference proteome</keyword>
<evidence type="ECO:0008006" key="4">
    <source>
        <dbReference type="Google" id="ProtNLM"/>
    </source>
</evidence>
<dbReference type="AlphaFoldDB" id="A0A8H7BND8"/>
<dbReference type="Proteomes" id="UP000605846">
    <property type="component" value="Unassembled WGS sequence"/>
</dbReference>
<evidence type="ECO:0000256" key="1">
    <source>
        <dbReference type="SAM" id="Phobius"/>
    </source>
</evidence>
<evidence type="ECO:0000313" key="3">
    <source>
        <dbReference type="Proteomes" id="UP000605846"/>
    </source>
</evidence>
<protein>
    <recommendedName>
        <fullName evidence="4">DUF1772-domain-containing protein</fullName>
    </recommendedName>
</protein>
<reference evidence="2" key="1">
    <citation type="submission" date="2020-01" db="EMBL/GenBank/DDBJ databases">
        <title>Genome Sequencing of Three Apophysomyces-Like Fungal Strains Confirms a Novel Fungal Genus in the Mucoromycota with divergent Burkholderia-like Endosymbiotic Bacteria.</title>
        <authorList>
            <person name="Stajich J.E."/>
            <person name="Macias A.M."/>
            <person name="Carter-House D."/>
            <person name="Lovett B."/>
            <person name="Kasson L.R."/>
            <person name="Berry K."/>
            <person name="Grigoriev I."/>
            <person name="Chang Y."/>
            <person name="Spatafora J."/>
            <person name="Kasson M.T."/>
        </authorList>
    </citation>
    <scope>NUCLEOTIDE SEQUENCE</scope>
    <source>
        <strain evidence="2">NRRL A-21654</strain>
    </source>
</reference>
<keyword evidence="1" id="KW-0472">Membrane</keyword>
<gene>
    <name evidence="2" type="ORF">EC973_008596</name>
</gene>